<dbReference type="Proteomes" id="UP000050741">
    <property type="component" value="Unassembled WGS sequence"/>
</dbReference>
<keyword evidence="2" id="KW-1185">Reference proteome</keyword>
<protein>
    <submittedName>
        <fullName evidence="3">Uncharacterized protein</fullName>
    </submittedName>
</protein>
<evidence type="ECO:0000313" key="2">
    <source>
        <dbReference type="Proteomes" id="UP000050741"/>
    </source>
</evidence>
<organism evidence="2 3">
    <name type="scientific">Globodera pallida</name>
    <name type="common">Potato cyst nematode worm</name>
    <name type="synonym">Heterodera pallida</name>
    <dbReference type="NCBI Taxonomy" id="36090"/>
    <lineage>
        <taxon>Eukaryota</taxon>
        <taxon>Metazoa</taxon>
        <taxon>Ecdysozoa</taxon>
        <taxon>Nematoda</taxon>
        <taxon>Chromadorea</taxon>
        <taxon>Rhabditida</taxon>
        <taxon>Tylenchina</taxon>
        <taxon>Tylenchomorpha</taxon>
        <taxon>Tylenchoidea</taxon>
        <taxon>Heteroderidae</taxon>
        <taxon>Heteroderinae</taxon>
        <taxon>Globodera</taxon>
    </lineage>
</organism>
<feature type="chain" id="PRO_5012249669" evidence="1">
    <location>
        <begin position="16"/>
        <end position="141"/>
    </location>
</feature>
<sequence length="141" mass="16471">MPILFVLIGAKIVIGGLDVEEWDFPTDRLEAFQKRKVRELFGKRSTPPAAIPYERHSRRTRELFGKRADPFAESNDEPLMAVDLPEEDEHRIKMPRTVFARLRTFQNRANAVEEEQEAPFSTEGLWLLQRPRRGVHRELFG</sequence>
<evidence type="ECO:0000313" key="3">
    <source>
        <dbReference type="WBParaSite" id="GPLIN_000818000"/>
    </source>
</evidence>
<keyword evidence="1" id="KW-0732">Signal</keyword>
<feature type="signal peptide" evidence="1">
    <location>
        <begin position="1"/>
        <end position="15"/>
    </location>
</feature>
<accession>A0A183C5N5</accession>
<reference evidence="3" key="2">
    <citation type="submission" date="2016-06" db="UniProtKB">
        <authorList>
            <consortium name="WormBaseParasite"/>
        </authorList>
    </citation>
    <scope>IDENTIFICATION</scope>
</reference>
<proteinExistence type="predicted"/>
<dbReference type="AlphaFoldDB" id="A0A183C5N5"/>
<name>A0A183C5N5_GLOPA</name>
<reference evidence="2" key="1">
    <citation type="submission" date="2014-05" db="EMBL/GenBank/DDBJ databases">
        <title>The genome and life-stage specific transcriptomes of Globodera pallida elucidate key aspects of plant parasitism by a cyst nematode.</title>
        <authorList>
            <person name="Cotton J.A."/>
            <person name="Lilley C.J."/>
            <person name="Jones L.M."/>
            <person name="Kikuchi T."/>
            <person name="Reid A.J."/>
            <person name="Thorpe P."/>
            <person name="Tsai I.J."/>
            <person name="Beasley H."/>
            <person name="Blok V."/>
            <person name="Cock P.J.A."/>
            <person name="Van den Akker S.E."/>
            <person name="Holroyd N."/>
            <person name="Hunt M."/>
            <person name="Mantelin S."/>
            <person name="Naghra H."/>
            <person name="Pain A."/>
            <person name="Palomares-Rius J.E."/>
            <person name="Zarowiecki M."/>
            <person name="Berriman M."/>
            <person name="Jones J.T."/>
            <person name="Urwin P.E."/>
        </authorList>
    </citation>
    <scope>NUCLEOTIDE SEQUENCE [LARGE SCALE GENOMIC DNA]</scope>
    <source>
        <strain evidence="2">Lindley</strain>
    </source>
</reference>
<evidence type="ECO:0000256" key="1">
    <source>
        <dbReference type="SAM" id="SignalP"/>
    </source>
</evidence>
<dbReference type="WBParaSite" id="GPLIN_000818000">
    <property type="protein sequence ID" value="GPLIN_000818000"/>
    <property type="gene ID" value="GPLIN_000818000"/>
</dbReference>